<evidence type="ECO:0000259" key="4">
    <source>
        <dbReference type="Pfam" id="PF02826"/>
    </source>
</evidence>
<accession>A0ABS7VTF3</accession>
<feature type="domain" description="D-isomer specific 2-hydroxyacid dehydrogenase catalytic" evidence="3">
    <location>
        <begin position="67"/>
        <end position="331"/>
    </location>
</feature>
<dbReference type="EMBL" id="JAIRBM010000018">
    <property type="protein sequence ID" value="MBZ6078459.1"/>
    <property type="molecule type" value="Genomic_DNA"/>
</dbReference>
<dbReference type="InterPro" id="IPR043322">
    <property type="entry name" value="CtBP"/>
</dbReference>
<dbReference type="PANTHER" id="PTHR46029">
    <property type="entry name" value="C-TERMINAL-BINDING PROTEIN"/>
    <property type="match status" value="1"/>
</dbReference>
<evidence type="ECO:0000313" key="6">
    <source>
        <dbReference type="Proteomes" id="UP000704176"/>
    </source>
</evidence>
<dbReference type="InterPro" id="IPR006139">
    <property type="entry name" value="D-isomer_2_OHA_DH_cat_dom"/>
</dbReference>
<dbReference type="CDD" id="cd05299">
    <property type="entry name" value="CtBP_dh"/>
    <property type="match status" value="1"/>
</dbReference>
<organism evidence="5 6">
    <name type="scientific">Microvirga puerhi</name>
    <dbReference type="NCBI Taxonomy" id="2876078"/>
    <lineage>
        <taxon>Bacteria</taxon>
        <taxon>Pseudomonadati</taxon>
        <taxon>Pseudomonadota</taxon>
        <taxon>Alphaproteobacteria</taxon>
        <taxon>Hyphomicrobiales</taxon>
        <taxon>Methylobacteriaceae</taxon>
        <taxon>Microvirga</taxon>
    </lineage>
</organism>
<evidence type="ECO:0000259" key="3">
    <source>
        <dbReference type="Pfam" id="PF00389"/>
    </source>
</evidence>
<proteinExistence type="inferred from homology"/>
<dbReference type="Pfam" id="PF00389">
    <property type="entry name" value="2-Hacid_dh"/>
    <property type="match status" value="1"/>
</dbReference>
<comment type="caution">
    <text evidence="5">The sequence shown here is derived from an EMBL/GenBank/DDBJ whole genome shotgun (WGS) entry which is preliminary data.</text>
</comment>
<dbReference type="InterPro" id="IPR006140">
    <property type="entry name" value="D-isomer_DH_NAD-bd"/>
</dbReference>
<dbReference type="Proteomes" id="UP000704176">
    <property type="component" value="Unassembled WGS sequence"/>
</dbReference>
<comment type="similarity">
    <text evidence="2">Belongs to the D-isomer specific 2-hydroxyacid dehydrogenase family.</text>
</comment>
<dbReference type="SUPFAM" id="SSF52283">
    <property type="entry name" value="Formate/glycerate dehydrogenase catalytic domain-like"/>
    <property type="match status" value="1"/>
</dbReference>
<protein>
    <submittedName>
        <fullName evidence="5">C-terminal binding protein</fullName>
    </submittedName>
</protein>
<name>A0ABS7VTF3_9HYPH</name>
<dbReference type="SUPFAM" id="SSF51735">
    <property type="entry name" value="NAD(P)-binding Rossmann-fold domains"/>
    <property type="match status" value="1"/>
</dbReference>
<gene>
    <name evidence="5" type="ORF">K9B37_19565</name>
</gene>
<dbReference type="InterPro" id="IPR029753">
    <property type="entry name" value="D-isomer_DH_CS"/>
</dbReference>
<evidence type="ECO:0000256" key="2">
    <source>
        <dbReference type="RuleBase" id="RU003719"/>
    </source>
</evidence>
<dbReference type="PANTHER" id="PTHR46029:SF7">
    <property type="entry name" value="C-TERMINAL-BINDING PROTEIN"/>
    <property type="match status" value="1"/>
</dbReference>
<keyword evidence="6" id="KW-1185">Reference proteome</keyword>
<dbReference type="PROSITE" id="PS00670">
    <property type="entry name" value="D_2_HYDROXYACID_DH_2"/>
    <property type="match status" value="1"/>
</dbReference>
<dbReference type="InterPro" id="IPR051638">
    <property type="entry name" value="CTBP_dehydrogenase"/>
</dbReference>
<dbReference type="PROSITE" id="PS00671">
    <property type="entry name" value="D_2_HYDROXYACID_DH_3"/>
    <property type="match status" value="1"/>
</dbReference>
<dbReference type="RefSeq" id="WP_224315209.1">
    <property type="nucleotide sequence ID" value="NZ_JAIRBM010000018.1"/>
</dbReference>
<reference evidence="5 6" key="1">
    <citation type="submission" date="2021-09" db="EMBL/GenBank/DDBJ databases">
        <title>The complete genome sequence of a new microorganism.</title>
        <authorList>
            <person name="Zi Z."/>
        </authorList>
    </citation>
    <scope>NUCLEOTIDE SEQUENCE [LARGE SCALE GENOMIC DNA]</scope>
    <source>
        <strain evidence="5 6">WGZ8</strain>
    </source>
</reference>
<evidence type="ECO:0000256" key="1">
    <source>
        <dbReference type="ARBA" id="ARBA00023002"/>
    </source>
</evidence>
<dbReference type="Gene3D" id="3.40.50.720">
    <property type="entry name" value="NAD(P)-binding Rossmann-like Domain"/>
    <property type="match status" value="2"/>
</dbReference>
<sequence>MRILLSQFRHTDDRLERRTIGSDDALIVQSANAGARSIVPMDVRASIDGIIHSPPGTDVDGLPSEYPNARALVRAGVGYDGLDLEAWGRNGTAVFNVPDYGTSEVADHAIGLMLALTRGVITYNDAIRADPTTGWTQGTAPAVRRLRDAVFGIVGLGRIGLATAIRARSFGMRIAFHDPYLPSGMEIAVGAQRCASLHELIAISDVVSIHAPSSEETCGLVGAEALAHAKSDLVLINTARGSIVDLDALHDALRTRRIMAAGLDVLPTEPADSTHPLIDAWRRGEDWVSGRLILTPHAAFYSPSSVIDMRVKSVKTVLQHLRNGDLSNCVNREFLVRRLA</sequence>
<feature type="domain" description="D-isomer specific 2-hydroxyacid dehydrogenase NAD-binding" evidence="4">
    <location>
        <begin position="110"/>
        <end position="299"/>
    </location>
</feature>
<keyword evidence="1 2" id="KW-0560">Oxidoreductase</keyword>
<dbReference type="InterPro" id="IPR036291">
    <property type="entry name" value="NAD(P)-bd_dom_sf"/>
</dbReference>
<evidence type="ECO:0000313" key="5">
    <source>
        <dbReference type="EMBL" id="MBZ6078459.1"/>
    </source>
</evidence>
<dbReference type="Pfam" id="PF02826">
    <property type="entry name" value="2-Hacid_dh_C"/>
    <property type="match status" value="1"/>
</dbReference>